<evidence type="ECO:0000256" key="2">
    <source>
        <dbReference type="ARBA" id="ARBA00023315"/>
    </source>
</evidence>
<dbReference type="InterPro" id="IPR000182">
    <property type="entry name" value="GNAT_dom"/>
</dbReference>
<proteinExistence type="predicted"/>
<keyword evidence="2 4" id="KW-0012">Acyltransferase</keyword>
<dbReference type="RefSeq" id="WP_133977502.1">
    <property type="nucleotide sequence ID" value="NZ_SOCE01000001.1"/>
</dbReference>
<protein>
    <submittedName>
        <fullName evidence="4">L-amino acid N-acyltransferase YncA</fullName>
    </submittedName>
</protein>
<dbReference type="OrthoDB" id="4119890at2"/>
<dbReference type="Gene3D" id="3.40.630.30">
    <property type="match status" value="1"/>
</dbReference>
<feature type="domain" description="N-acetyltransferase" evidence="3">
    <location>
        <begin position="153"/>
        <end position="297"/>
    </location>
</feature>
<dbReference type="GO" id="GO:0016747">
    <property type="term" value="F:acyltransferase activity, transferring groups other than amino-acyl groups"/>
    <property type="evidence" value="ECO:0007669"/>
    <property type="project" value="InterPro"/>
</dbReference>
<dbReference type="AlphaFoldDB" id="A0A4R7T7N2"/>
<evidence type="ECO:0000313" key="4">
    <source>
        <dbReference type="EMBL" id="TDU87775.1"/>
    </source>
</evidence>
<organism evidence="4 5">
    <name type="scientific">Kribbella voronezhensis</name>
    <dbReference type="NCBI Taxonomy" id="2512212"/>
    <lineage>
        <taxon>Bacteria</taxon>
        <taxon>Bacillati</taxon>
        <taxon>Actinomycetota</taxon>
        <taxon>Actinomycetes</taxon>
        <taxon>Propionibacteriales</taxon>
        <taxon>Kribbellaceae</taxon>
        <taxon>Kribbella</taxon>
    </lineage>
</organism>
<feature type="domain" description="N-acetyltransferase" evidence="3">
    <location>
        <begin position="2"/>
        <end position="156"/>
    </location>
</feature>
<dbReference type="SUPFAM" id="SSF55729">
    <property type="entry name" value="Acyl-CoA N-acyltransferases (Nat)"/>
    <property type="match status" value="2"/>
</dbReference>
<dbReference type="InterPro" id="IPR050832">
    <property type="entry name" value="Bact_Acetyltransf"/>
</dbReference>
<accession>A0A4R7T7N2</accession>
<gene>
    <name evidence="4" type="ORF">EV138_1303</name>
</gene>
<evidence type="ECO:0000259" key="3">
    <source>
        <dbReference type="PROSITE" id="PS51186"/>
    </source>
</evidence>
<reference evidence="4 5" key="1">
    <citation type="submission" date="2019-03" db="EMBL/GenBank/DDBJ databases">
        <title>Genomic Encyclopedia of Type Strains, Phase III (KMG-III): the genomes of soil and plant-associated and newly described type strains.</title>
        <authorList>
            <person name="Whitman W."/>
        </authorList>
    </citation>
    <scope>NUCLEOTIDE SEQUENCE [LARGE SCALE GENOMIC DNA]</scope>
    <source>
        <strain evidence="4 5">VKM Ac-2575</strain>
    </source>
</reference>
<dbReference type="EMBL" id="SOCE01000001">
    <property type="protein sequence ID" value="TDU87775.1"/>
    <property type="molecule type" value="Genomic_DNA"/>
</dbReference>
<dbReference type="CDD" id="cd04301">
    <property type="entry name" value="NAT_SF"/>
    <property type="match status" value="1"/>
</dbReference>
<name>A0A4R7T7N2_9ACTN</name>
<evidence type="ECO:0000313" key="5">
    <source>
        <dbReference type="Proteomes" id="UP000295151"/>
    </source>
</evidence>
<sequence>MTQVRPGTPADAEGLLALRSEVLPYRVLRLTDLRTSLEDGAADKHHGSFAVEAGDRLVGWASATLSTWSPEPGEYHVVLLVHPDHRRQGIGTTLAESLDDLLVKQNARRVVGSATDDGMDFALRQGFQATEVVHYAKVDPRLVPDPSAIPDSFELTNLAALDLEAAYAAFVATAGDIPGEQDWSQLPLELFEREVWNSASLDRELSTVAVADGKIACFTNVLTDGDRLWTDMTGTLPAYRGRGLAKVVKTTCLRAAAAAGITRAYTVNHEDNRPMRAINDWLGYSRVATHTGMVRPG</sequence>
<evidence type="ECO:0000256" key="1">
    <source>
        <dbReference type="ARBA" id="ARBA00022679"/>
    </source>
</evidence>
<dbReference type="PROSITE" id="PS51186">
    <property type="entry name" value="GNAT"/>
    <property type="match status" value="2"/>
</dbReference>
<dbReference type="InterPro" id="IPR016181">
    <property type="entry name" value="Acyl_CoA_acyltransferase"/>
</dbReference>
<dbReference type="Proteomes" id="UP000295151">
    <property type="component" value="Unassembled WGS sequence"/>
</dbReference>
<dbReference type="Pfam" id="PF00583">
    <property type="entry name" value="Acetyltransf_1"/>
    <property type="match status" value="2"/>
</dbReference>
<keyword evidence="1 4" id="KW-0808">Transferase</keyword>
<comment type="caution">
    <text evidence="4">The sequence shown here is derived from an EMBL/GenBank/DDBJ whole genome shotgun (WGS) entry which is preliminary data.</text>
</comment>
<keyword evidence="5" id="KW-1185">Reference proteome</keyword>
<dbReference type="PANTHER" id="PTHR43877">
    <property type="entry name" value="AMINOALKYLPHOSPHONATE N-ACETYLTRANSFERASE-RELATED-RELATED"/>
    <property type="match status" value="1"/>
</dbReference>